<evidence type="ECO:0000259" key="8">
    <source>
        <dbReference type="PROSITE" id="PS51900"/>
    </source>
</evidence>
<dbReference type="Gene3D" id="1.10.443.10">
    <property type="entry name" value="Intergrase catalytic core"/>
    <property type="match status" value="1"/>
</dbReference>
<sequence length="428" mass="49030">MPVESHVLMDGALHVYRREGSRFWQCSTYLGSRNHRQTTKETSLAAAKDFARDWYMERCVEDRQRRRGGVSLINGSAQPVVAEPGQVMDGRRRPKPTGPSFEDAATAFTSEFEVITMGERNAGYVKSKSDIIRVHLTPFFGDTALEDITAGKVQEYRAHRQTSRVDAKTGKVKKPARATLHHEIVTLRQILKTANRKGWIAAIPDMSAPYKTSGKLEHRAWFSPEEYKLLYEATRERAKNPPKPRWREVCENFHDYVLFMGNTGLRPDESARLELRDVKIVKDESTGERILEIEVRGKRGVGFCKSMPGAIMPFERIRKRKGLKPTDRVFGKSPRELMNTVLDELNLKFDRDGHIRTCYSLRHTYICLRLLEGADIYQVAKNCRTSVEMIEKYYGRHLKNNIDASAVNVRKARPTADTARKKATKPMK</sequence>
<evidence type="ECO:0000256" key="6">
    <source>
        <dbReference type="SAM" id="MobiDB-lite"/>
    </source>
</evidence>
<dbReference type="InterPro" id="IPR002104">
    <property type="entry name" value="Integrase_catalytic"/>
</dbReference>
<dbReference type="PROSITE" id="PS51898">
    <property type="entry name" value="TYR_RECOMBINASE"/>
    <property type="match status" value="1"/>
</dbReference>
<evidence type="ECO:0000313" key="9">
    <source>
        <dbReference type="EMBL" id="RDV03028.1"/>
    </source>
</evidence>
<dbReference type="AlphaFoldDB" id="A0A371B618"/>
<keyword evidence="3 5" id="KW-0238">DNA-binding</keyword>
<dbReference type="GO" id="GO:0006310">
    <property type="term" value="P:DNA recombination"/>
    <property type="evidence" value="ECO:0007669"/>
    <property type="project" value="UniProtKB-KW"/>
</dbReference>
<dbReference type="PANTHER" id="PTHR30349:SF41">
    <property type="entry name" value="INTEGRASE_RECOMBINASE PROTEIN MJ0367-RELATED"/>
    <property type="match status" value="1"/>
</dbReference>
<dbReference type="InterPro" id="IPR011010">
    <property type="entry name" value="DNA_brk_join_enz"/>
</dbReference>
<organism evidence="9 10">
    <name type="scientific">Sphingorhabdus pulchriflava</name>
    <dbReference type="NCBI Taxonomy" id="2292257"/>
    <lineage>
        <taxon>Bacteria</taxon>
        <taxon>Pseudomonadati</taxon>
        <taxon>Pseudomonadota</taxon>
        <taxon>Alphaproteobacteria</taxon>
        <taxon>Sphingomonadales</taxon>
        <taxon>Sphingomonadaceae</taxon>
        <taxon>Sphingorhabdus</taxon>
    </lineage>
</organism>
<dbReference type="InterPro" id="IPR050090">
    <property type="entry name" value="Tyrosine_recombinase_XerCD"/>
</dbReference>
<dbReference type="InterPro" id="IPR044068">
    <property type="entry name" value="CB"/>
</dbReference>
<dbReference type="GO" id="GO:0003677">
    <property type="term" value="F:DNA binding"/>
    <property type="evidence" value="ECO:0007669"/>
    <property type="project" value="UniProtKB-UniRule"/>
</dbReference>
<proteinExistence type="inferred from homology"/>
<dbReference type="GO" id="GO:0015074">
    <property type="term" value="P:DNA integration"/>
    <property type="evidence" value="ECO:0007669"/>
    <property type="project" value="UniProtKB-KW"/>
</dbReference>
<accession>A0A371B618</accession>
<evidence type="ECO:0000313" key="10">
    <source>
        <dbReference type="Proteomes" id="UP000263833"/>
    </source>
</evidence>
<dbReference type="InterPro" id="IPR013762">
    <property type="entry name" value="Integrase-like_cat_sf"/>
</dbReference>
<keyword evidence="2" id="KW-0229">DNA integration</keyword>
<evidence type="ECO:0000259" key="7">
    <source>
        <dbReference type="PROSITE" id="PS51898"/>
    </source>
</evidence>
<evidence type="ECO:0000256" key="2">
    <source>
        <dbReference type="ARBA" id="ARBA00022908"/>
    </source>
</evidence>
<comment type="caution">
    <text evidence="9">The sequence shown here is derived from an EMBL/GenBank/DDBJ whole genome shotgun (WGS) entry which is preliminary data.</text>
</comment>
<keyword evidence="4" id="KW-0233">DNA recombination</keyword>
<dbReference type="InterPro" id="IPR010998">
    <property type="entry name" value="Integrase_recombinase_N"/>
</dbReference>
<dbReference type="EMBL" id="QRGP01000002">
    <property type="protein sequence ID" value="RDV03028.1"/>
    <property type="molecule type" value="Genomic_DNA"/>
</dbReference>
<dbReference type="Gene3D" id="1.10.150.130">
    <property type="match status" value="1"/>
</dbReference>
<feature type="domain" description="Core-binding (CB)" evidence="8">
    <location>
        <begin position="99"/>
        <end position="195"/>
    </location>
</feature>
<evidence type="ECO:0000256" key="3">
    <source>
        <dbReference type="ARBA" id="ARBA00023125"/>
    </source>
</evidence>
<name>A0A371B618_9SPHN</name>
<comment type="similarity">
    <text evidence="1">Belongs to the 'phage' integrase family.</text>
</comment>
<gene>
    <name evidence="9" type="ORF">DXH95_14070</name>
</gene>
<dbReference type="OrthoDB" id="102994at2"/>
<dbReference type="PANTHER" id="PTHR30349">
    <property type="entry name" value="PHAGE INTEGRASE-RELATED"/>
    <property type="match status" value="1"/>
</dbReference>
<feature type="region of interest" description="Disordered" evidence="6">
    <location>
        <begin position="409"/>
        <end position="428"/>
    </location>
</feature>
<evidence type="ECO:0000256" key="1">
    <source>
        <dbReference type="ARBA" id="ARBA00008857"/>
    </source>
</evidence>
<reference evidence="10" key="1">
    <citation type="submission" date="2018-08" db="EMBL/GenBank/DDBJ databases">
        <authorList>
            <person name="Kim S.-J."/>
            <person name="Jung G.-Y."/>
        </authorList>
    </citation>
    <scope>NUCLEOTIDE SEQUENCE [LARGE SCALE GENOMIC DNA]</scope>
    <source>
        <strain evidence="10">GY_G</strain>
    </source>
</reference>
<evidence type="ECO:0000256" key="4">
    <source>
        <dbReference type="ARBA" id="ARBA00023172"/>
    </source>
</evidence>
<feature type="domain" description="Tyr recombinase" evidence="7">
    <location>
        <begin position="217"/>
        <end position="408"/>
    </location>
</feature>
<evidence type="ECO:0000256" key="5">
    <source>
        <dbReference type="PROSITE-ProRule" id="PRU01248"/>
    </source>
</evidence>
<dbReference type="PROSITE" id="PS51900">
    <property type="entry name" value="CB"/>
    <property type="match status" value="1"/>
</dbReference>
<keyword evidence="10" id="KW-1185">Reference proteome</keyword>
<dbReference type="SUPFAM" id="SSF56349">
    <property type="entry name" value="DNA breaking-rejoining enzymes"/>
    <property type="match status" value="1"/>
</dbReference>
<dbReference type="Proteomes" id="UP000263833">
    <property type="component" value="Unassembled WGS sequence"/>
</dbReference>
<protein>
    <submittedName>
        <fullName evidence="9">Site-specific integrase</fullName>
    </submittedName>
</protein>